<organism evidence="4 5">
    <name type="scientific">Kribbella pittospori</name>
    <dbReference type="NCBI Taxonomy" id="722689"/>
    <lineage>
        <taxon>Bacteria</taxon>
        <taxon>Bacillati</taxon>
        <taxon>Actinomycetota</taxon>
        <taxon>Actinomycetes</taxon>
        <taxon>Propionibacteriales</taxon>
        <taxon>Kribbellaceae</taxon>
        <taxon>Kribbella</taxon>
    </lineage>
</organism>
<evidence type="ECO:0000256" key="2">
    <source>
        <dbReference type="ARBA" id="ARBA00023315"/>
    </source>
</evidence>
<dbReference type="CDD" id="cd04301">
    <property type="entry name" value="NAT_SF"/>
    <property type="match status" value="1"/>
</dbReference>
<dbReference type="EMBL" id="SJKB01000009">
    <property type="protein sequence ID" value="TCC58177.1"/>
    <property type="molecule type" value="Genomic_DNA"/>
</dbReference>
<evidence type="ECO:0000313" key="4">
    <source>
        <dbReference type="EMBL" id="TCC58177.1"/>
    </source>
</evidence>
<comment type="caution">
    <text evidence="4">The sequence shown here is derived from an EMBL/GenBank/DDBJ whole genome shotgun (WGS) entry which is preliminary data.</text>
</comment>
<dbReference type="Pfam" id="PF00583">
    <property type="entry name" value="Acetyltransf_1"/>
    <property type="match status" value="1"/>
</dbReference>
<evidence type="ECO:0000259" key="3">
    <source>
        <dbReference type="PROSITE" id="PS51186"/>
    </source>
</evidence>
<evidence type="ECO:0000313" key="5">
    <source>
        <dbReference type="Proteomes" id="UP000291144"/>
    </source>
</evidence>
<evidence type="ECO:0000256" key="1">
    <source>
        <dbReference type="ARBA" id="ARBA00022679"/>
    </source>
</evidence>
<feature type="domain" description="N-acetyltransferase" evidence="3">
    <location>
        <begin position="16"/>
        <end position="155"/>
    </location>
</feature>
<dbReference type="PANTHER" id="PTHR43877">
    <property type="entry name" value="AMINOALKYLPHOSPHONATE N-ACETYLTRANSFERASE-RELATED-RELATED"/>
    <property type="match status" value="1"/>
</dbReference>
<protein>
    <submittedName>
        <fullName evidence="4">N-acetyltransferase</fullName>
    </submittedName>
</protein>
<dbReference type="PANTHER" id="PTHR43877:SF2">
    <property type="entry name" value="AMINOALKYLPHOSPHONATE N-ACETYLTRANSFERASE-RELATED"/>
    <property type="match status" value="1"/>
</dbReference>
<dbReference type="InterPro" id="IPR000182">
    <property type="entry name" value="GNAT_dom"/>
</dbReference>
<dbReference type="Gene3D" id="3.40.630.30">
    <property type="match status" value="1"/>
</dbReference>
<keyword evidence="1 4" id="KW-0808">Transferase</keyword>
<dbReference type="SUPFAM" id="SSF55729">
    <property type="entry name" value="Acyl-CoA N-acyltransferases (Nat)"/>
    <property type="match status" value="1"/>
</dbReference>
<accession>A0A4R0KF71</accession>
<gene>
    <name evidence="4" type="ORF">E0H73_28055</name>
</gene>
<name>A0A4R0KF71_9ACTN</name>
<dbReference type="Proteomes" id="UP000291144">
    <property type="component" value="Unassembled WGS sequence"/>
</dbReference>
<keyword evidence="5" id="KW-1185">Reference proteome</keyword>
<dbReference type="PROSITE" id="PS51186">
    <property type="entry name" value="GNAT"/>
    <property type="match status" value="1"/>
</dbReference>
<proteinExistence type="predicted"/>
<sequence>MNRAPGKVGRVADDRVVVRGAGAGDRDEVWGLAREFATSFVPERSAFDESYARLLTAAHTLLLVAEVPGQGVVGYLLANSHTTFLANGPVAWVEEVMVDEGVRRMGVGRRLMEHAEEWAQSVGAAYLALASRRAGDFYVALGYEDSATFYKKTFS</sequence>
<keyword evidence="2" id="KW-0012">Acyltransferase</keyword>
<dbReference type="GO" id="GO:0016747">
    <property type="term" value="F:acyltransferase activity, transferring groups other than amino-acyl groups"/>
    <property type="evidence" value="ECO:0007669"/>
    <property type="project" value="InterPro"/>
</dbReference>
<dbReference type="InterPro" id="IPR050832">
    <property type="entry name" value="Bact_Acetyltransf"/>
</dbReference>
<dbReference type="OrthoDB" id="4793359at2"/>
<dbReference type="InterPro" id="IPR016181">
    <property type="entry name" value="Acyl_CoA_acyltransferase"/>
</dbReference>
<reference evidence="4 5" key="1">
    <citation type="submission" date="2019-02" db="EMBL/GenBank/DDBJ databases">
        <title>Kribbella capetownensis sp. nov. and Kribbella speibonae sp. nov., isolated from soil.</title>
        <authorList>
            <person name="Curtis S.M."/>
            <person name="Norton I."/>
            <person name="Everest G.J."/>
            <person name="Meyers P.R."/>
        </authorList>
    </citation>
    <scope>NUCLEOTIDE SEQUENCE [LARGE SCALE GENOMIC DNA]</scope>
    <source>
        <strain evidence="4 5">NRRL B-24813</strain>
    </source>
</reference>
<dbReference type="AlphaFoldDB" id="A0A4R0KF71"/>